<protein>
    <recommendedName>
        <fullName evidence="8">Zinc finger BED domain-containing protein 4</fullName>
    </recommendedName>
</protein>
<dbReference type="SUPFAM" id="SSF53098">
    <property type="entry name" value="Ribonuclease H-like"/>
    <property type="match status" value="1"/>
</dbReference>
<keyword evidence="5" id="KW-0539">Nucleus</keyword>
<evidence type="ECO:0000313" key="6">
    <source>
        <dbReference type="EMBL" id="KAL0151887.1"/>
    </source>
</evidence>
<organism evidence="6 7">
    <name type="scientific">Cirrhinus mrigala</name>
    <name type="common">Mrigala</name>
    <dbReference type="NCBI Taxonomy" id="683832"/>
    <lineage>
        <taxon>Eukaryota</taxon>
        <taxon>Metazoa</taxon>
        <taxon>Chordata</taxon>
        <taxon>Craniata</taxon>
        <taxon>Vertebrata</taxon>
        <taxon>Euteleostomi</taxon>
        <taxon>Actinopterygii</taxon>
        <taxon>Neopterygii</taxon>
        <taxon>Teleostei</taxon>
        <taxon>Ostariophysi</taxon>
        <taxon>Cypriniformes</taxon>
        <taxon>Cyprinidae</taxon>
        <taxon>Labeoninae</taxon>
        <taxon>Labeonini</taxon>
        <taxon>Cirrhinus</taxon>
    </lineage>
</organism>
<evidence type="ECO:0008006" key="8">
    <source>
        <dbReference type="Google" id="ProtNLM"/>
    </source>
</evidence>
<name>A0ABD0MSY1_CIRMR</name>
<dbReference type="InterPro" id="IPR052035">
    <property type="entry name" value="ZnF_BED_domain_contain"/>
</dbReference>
<dbReference type="InterPro" id="IPR012337">
    <property type="entry name" value="RNaseH-like_sf"/>
</dbReference>
<evidence type="ECO:0000256" key="1">
    <source>
        <dbReference type="ARBA" id="ARBA00004123"/>
    </source>
</evidence>
<evidence type="ECO:0000256" key="2">
    <source>
        <dbReference type="ARBA" id="ARBA00022723"/>
    </source>
</evidence>
<evidence type="ECO:0000256" key="4">
    <source>
        <dbReference type="ARBA" id="ARBA00022833"/>
    </source>
</evidence>
<sequence>MLDPTYTFPSRQTLKKMVEEKYKDAKEKAKEDVKKARAEWGIQNEVRCLVTDAAANMIACASRLKMHHTNCLAHALNLVVKKAIEQTPGLEDIRVKARKIVAHFKSSTTAREKLLLLQNQMGKPNHKLIQEVDTRWNSTYAMLERLFAQKEPVGAAMISLKTNLTPLTSEEYQTVNECLGVMCYFNEASTELSEEKRVSGSKVIPLIRMLRHAITSKTSQVHDDTALQLCNNLLRLISERMSTYETMSVMTLATLLDPRFKTIGFCSQSNAQTAVRRLTAECAAMIRAAENTPSTSSQIPSLQSETSGATGSDAINSGTFWYI</sequence>
<keyword evidence="3" id="KW-0863">Zinc-finger</keyword>
<evidence type="ECO:0000256" key="5">
    <source>
        <dbReference type="ARBA" id="ARBA00023242"/>
    </source>
</evidence>
<gene>
    <name evidence="6" type="ORF">M9458_052807</name>
</gene>
<evidence type="ECO:0000313" key="7">
    <source>
        <dbReference type="Proteomes" id="UP001529510"/>
    </source>
</evidence>
<dbReference type="PANTHER" id="PTHR46481">
    <property type="entry name" value="ZINC FINGER BED DOMAIN-CONTAINING PROTEIN 4"/>
    <property type="match status" value="1"/>
</dbReference>
<reference evidence="6 7" key="1">
    <citation type="submission" date="2024-05" db="EMBL/GenBank/DDBJ databases">
        <title>Genome sequencing and assembly of Indian major carp, Cirrhinus mrigala (Hamilton, 1822).</title>
        <authorList>
            <person name="Mohindra V."/>
            <person name="Chowdhury L.M."/>
            <person name="Lal K."/>
            <person name="Jena J.K."/>
        </authorList>
    </citation>
    <scope>NUCLEOTIDE SEQUENCE [LARGE SCALE GENOMIC DNA]</scope>
    <source>
        <strain evidence="6">CM1030</strain>
        <tissue evidence="6">Blood</tissue>
    </source>
</reference>
<keyword evidence="7" id="KW-1185">Reference proteome</keyword>
<dbReference type="PANTHER" id="PTHR46481:SF10">
    <property type="entry name" value="ZINC FINGER BED DOMAIN-CONTAINING PROTEIN 39"/>
    <property type="match status" value="1"/>
</dbReference>
<dbReference type="GO" id="GO:0005634">
    <property type="term" value="C:nucleus"/>
    <property type="evidence" value="ECO:0007669"/>
    <property type="project" value="UniProtKB-SubCell"/>
</dbReference>
<keyword evidence="2" id="KW-0479">Metal-binding</keyword>
<dbReference type="EMBL" id="JAMKFB020000220">
    <property type="protein sequence ID" value="KAL0151887.1"/>
    <property type="molecule type" value="Genomic_DNA"/>
</dbReference>
<accession>A0ABD0MSY1</accession>
<comment type="subcellular location">
    <subcellularLocation>
        <location evidence="1">Nucleus</location>
    </subcellularLocation>
</comment>
<proteinExistence type="predicted"/>
<comment type="caution">
    <text evidence="6">The sequence shown here is derived from an EMBL/GenBank/DDBJ whole genome shotgun (WGS) entry which is preliminary data.</text>
</comment>
<dbReference type="AlphaFoldDB" id="A0ABD0MSY1"/>
<dbReference type="Proteomes" id="UP001529510">
    <property type="component" value="Unassembled WGS sequence"/>
</dbReference>
<keyword evidence="4" id="KW-0862">Zinc</keyword>
<dbReference type="GO" id="GO:0008270">
    <property type="term" value="F:zinc ion binding"/>
    <property type="evidence" value="ECO:0007669"/>
    <property type="project" value="UniProtKB-KW"/>
</dbReference>
<evidence type="ECO:0000256" key="3">
    <source>
        <dbReference type="ARBA" id="ARBA00022771"/>
    </source>
</evidence>